<dbReference type="STRING" id="908337.HMPREF9257_1393"/>
<dbReference type="eggNOG" id="COG0745">
    <property type="taxonomic scope" value="Bacteria"/>
</dbReference>
<comment type="caution">
    <text evidence="10">The sequence shown here is derived from an EMBL/GenBank/DDBJ whole genome shotgun (WGS) entry which is preliminary data.</text>
</comment>
<dbReference type="Pfam" id="PF00072">
    <property type="entry name" value="Response_reg"/>
    <property type="match status" value="1"/>
</dbReference>
<feature type="domain" description="OmpR/PhoB-type" evidence="9">
    <location>
        <begin position="122"/>
        <end position="220"/>
    </location>
</feature>
<evidence type="ECO:0000256" key="6">
    <source>
        <dbReference type="PROSITE-ProRule" id="PRU00169"/>
    </source>
</evidence>
<organism evidence="10 11">
    <name type="scientific">Eremococcus coleocola ACS-139-V-Col8</name>
    <dbReference type="NCBI Taxonomy" id="908337"/>
    <lineage>
        <taxon>Bacteria</taxon>
        <taxon>Bacillati</taxon>
        <taxon>Bacillota</taxon>
        <taxon>Bacilli</taxon>
        <taxon>Lactobacillales</taxon>
        <taxon>Aerococcaceae</taxon>
        <taxon>Eremococcus</taxon>
    </lineage>
</organism>
<evidence type="ECO:0000259" key="8">
    <source>
        <dbReference type="PROSITE" id="PS50110"/>
    </source>
</evidence>
<dbReference type="SMART" id="SM00448">
    <property type="entry name" value="REC"/>
    <property type="match status" value="1"/>
</dbReference>
<dbReference type="InterPro" id="IPR011006">
    <property type="entry name" value="CheY-like_superfamily"/>
</dbReference>
<dbReference type="CDD" id="cd00383">
    <property type="entry name" value="trans_reg_C"/>
    <property type="match status" value="1"/>
</dbReference>
<keyword evidence="2" id="KW-0902">Two-component regulatory system</keyword>
<evidence type="ECO:0000256" key="1">
    <source>
        <dbReference type="ARBA" id="ARBA00022553"/>
    </source>
</evidence>
<dbReference type="PANTHER" id="PTHR48111:SF2">
    <property type="entry name" value="RESPONSE REGULATOR SAER"/>
    <property type="match status" value="1"/>
</dbReference>
<evidence type="ECO:0000256" key="5">
    <source>
        <dbReference type="ARBA" id="ARBA00023163"/>
    </source>
</evidence>
<dbReference type="GO" id="GO:0000156">
    <property type="term" value="F:phosphorelay response regulator activity"/>
    <property type="evidence" value="ECO:0007669"/>
    <property type="project" value="TreeGrafter"/>
</dbReference>
<dbReference type="EMBL" id="AENN01000015">
    <property type="protein sequence ID" value="EFR31272.1"/>
    <property type="molecule type" value="Genomic_DNA"/>
</dbReference>
<dbReference type="SUPFAM" id="SSF52172">
    <property type="entry name" value="CheY-like"/>
    <property type="match status" value="1"/>
</dbReference>
<dbReference type="Gene3D" id="3.40.50.2300">
    <property type="match status" value="1"/>
</dbReference>
<dbReference type="RefSeq" id="WP_006418475.1">
    <property type="nucleotide sequence ID" value="NZ_AENN01000015.1"/>
</dbReference>
<dbReference type="Gene3D" id="1.10.10.10">
    <property type="entry name" value="Winged helix-like DNA-binding domain superfamily/Winged helix DNA-binding domain"/>
    <property type="match status" value="1"/>
</dbReference>
<keyword evidence="11" id="KW-1185">Reference proteome</keyword>
<dbReference type="InterPro" id="IPR036388">
    <property type="entry name" value="WH-like_DNA-bd_sf"/>
</dbReference>
<dbReference type="GO" id="GO:0032993">
    <property type="term" value="C:protein-DNA complex"/>
    <property type="evidence" value="ECO:0007669"/>
    <property type="project" value="TreeGrafter"/>
</dbReference>
<evidence type="ECO:0000256" key="2">
    <source>
        <dbReference type="ARBA" id="ARBA00023012"/>
    </source>
</evidence>
<evidence type="ECO:0000313" key="10">
    <source>
        <dbReference type="EMBL" id="EFR31272.1"/>
    </source>
</evidence>
<dbReference type="AlphaFoldDB" id="E4KPA6"/>
<dbReference type="Gene3D" id="6.10.250.690">
    <property type="match status" value="1"/>
</dbReference>
<evidence type="ECO:0000259" key="9">
    <source>
        <dbReference type="PROSITE" id="PS51755"/>
    </source>
</evidence>
<dbReference type="GO" id="GO:0006355">
    <property type="term" value="P:regulation of DNA-templated transcription"/>
    <property type="evidence" value="ECO:0007669"/>
    <property type="project" value="InterPro"/>
</dbReference>
<dbReference type="CDD" id="cd17574">
    <property type="entry name" value="REC_OmpR"/>
    <property type="match status" value="1"/>
</dbReference>
<dbReference type="PROSITE" id="PS50110">
    <property type="entry name" value="RESPONSE_REGULATORY"/>
    <property type="match status" value="1"/>
</dbReference>
<evidence type="ECO:0000256" key="4">
    <source>
        <dbReference type="ARBA" id="ARBA00023125"/>
    </source>
</evidence>
<proteinExistence type="predicted"/>
<dbReference type="Pfam" id="PF00486">
    <property type="entry name" value="Trans_reg_C"/>
    <property type="match status" value="1"/>
</dbReference>
<evidence type="ECO:0000256" key="3">
    <source>
        <dbReference type="ARBA" id="ARBA00023015"/>
    </source>
</evidence>
<dbReference type="InterPro" id="IPR039420">
    <property type="entry name" value="WalR-like"/>
</dbReference>
<dbReference type="SMART" id="SM00862">
    <property type="entry name" value="Trans_reg_C"/>
    <property type="match status" value="1"/>
</dbReference>
<dbReference type="PROSITE" id="PS51755">
    <property type="entry name" value="OMPR_PHOB"/>
    <property type="match status" value="1"/>
</dbReference>
<dbReference type="InterPro" id="IPR001867">
    <property type="entry name" value="OmpR/PhoB-type_DNA-bd"/>
</dbReference>
<feature type="DNA-binding region" description="OmpR/PhoB-type" evidence="7">
    <location>
        <begin position="122"/>
        <end position="220"/>
    </location>
</feature>
<dbReference type="InterPro" id="IPR001789">
    <property type="entry name" value="Sig_transdc_resp-reg_receiver"/>
</dbReference>
<feature type="modified residue" description="4-aspartylphosphate" evidence="6">
    <location>
        <position position="52"/>
    </location>
</feature>
<gene>
    <name evidence="10" type="ORF">HMPREF9257_1393</name>
</gene>
<dbReference type="SUPFAM" id="SSF46894">
    <property type="entry name" value="C-terminal effector domain of the bipartite response regulators"/>
    <property type="match status" value="1"/>
</dbReference>
<keyword evidence="3" id="KW-0805">Transcription regulation</keyword>
<sequence length="220" mass="25383">MDQRKILIIEDDVDLVDMLEMYLEDKNITIVKAYSSVDIPEDLSAIDLILLDINLPGNNGFEICKQLRERWLMPILFLSARVNEADKIEGLMLGGDDYITKPFSLDELYARIYTNLTRSDRVKYLSKNNQVRLIEGCVFSLNGVALDLTKSEFEILELLVNNPKQIFSKERIYDSLWGIDSFGNPQVVSEHIRNIRNKMAEVSDQEFIKTHWGLGYSWIG</sequence>
<dbReference type="Proteomes" id="UP000005990">
    <property type="component" value="Unassembled WGS sequence"/>
</dbReference>
<keyword evidence="5" id="KW-0804">Transcription</keyword>
<dbReference type="PANTHER" id="PTHR48111">
    <property type="entry name" value="REGULATOR OF RPOS"/>
    <property type="match status" value="1"/>
</dbReference>
<evidence type="ECO:0000313" key="11">
    <source>
        <dbReference type="Proteomes" id="UP000005990"/>
    </source>
</evidence>
<keyword evidence="4 7" id="KW-0238">DNA-binding</keyword>
<accession>E4KPA6</accession>
<dbReference type="GO" id="GO:0005829">
    <property type="term" value="C:cytosol"/>
    <property type="evidence" value="ECO:0007669"/>
    <property type="project" value="TreeGrafter"/>
</dbReference>
<keyword evidence="1 6" id="KW-0597">Phosphoprotein</keyword>
<dbReference type="OrthoDB" id="9790442at2"/>
<protein>
    <submittedName>
        <fullName evidence="10">Response regulator receiver domain protein</fullName>
    </submittedName>
</protein>
<name>E4KPA6_9LACT</name>
<feature type="domain" description="Response regulatory" evidence="8">
    <location>
        <begin position="5"/>
        <end position="116"/>
    </location>
</feature>
<dbReference type="InterPro" id="IPR016032">
    <property type="entry name" value="Sig_transdc_resp-reg_C-effctor"/>
</dbReference>
<dbReference type="GO" id="GO:0000976">
    <property type="term" value="F:transcription cis-regulatory region binding"/>
    <property type="evidence" value="ECO:0007669"/>
    <property type="project" value="TreeGrafter"/>
</dbReference>
<reference evidence="10 11" key="1">
    <citation type="submission" date="2010-10" db="EMBL/GenBank/DDBJ databases">
        <authorList>
            <person name="Durkin A.S."/>
            <person name="Madupu R."/>
            <person name="Torralba M."/>
            <person name="Gillis M."/>
            <person name="Methe B."/>
            <person name="Sutton G."/>
            <person name="Nelson K.E."/>
        </authorList>
    </citation>
    <scope>NUCLEOTIDE SEQUENCE [LARGE SCALE GENOMIC DNA]</scope>
    <source>
        <strain evidence="10 11">ACS-139-V-Col8</strain>
    </source>
</reference>
<evidence type="ECO:0000256" key="7">
    <source>
        <dbReference type="PROSITE-ProRule" id="PRU01091"/>
    </source>
</evidence>